<evidence type="ECO:0000259" key="15">
    <source>
        <dbReference type="Pfam" id="PF07715"/>
    </source>
</evidence>
<dbReference type="Pfam" id="PF00593">
    <property type="entry name" value="TonB_dep_Rec_b-barrel"/>
    <property type="match status" value="1"/>
</dbReference>
<feature type="domain" description="TonB-dependent receptor plug" evidence="15">
    <location>
        <begin position="56"/>
        <end position="169"/>
    </location>
</feature>
<dbReference type="PROSITE" id="PS52016">
    <property type="entry name" value="TONB_DEPENDENT_REC_3"/>
    <property type="match status" value="1"/>
</dbReference>
<dbReference type="InterPro" id="IPR036942">
    <property type="entry name" value="Beta-barrel_TonB_sf"/>
</dbReference>
<dbReference type="InterPro" id="IPR010916">
    <property type="entry name" value="TonB_box_CS"/>
</dbReference>
<evidence type="ECO:0000256" key="8">
    <source>
        <dbReference type="ARBA" id="ARBA00023237"/>
    </source>
</evidence>
<gene>
    <name evidence="16" type="ORF">FJQ54_16490</name>
</gene>
<proteinExistence type="inferred from homology"/>
<feature type="short sequence motif" description="TonB box" evidence="10">
    <location>
        <begin position="40"/>
        <end position="46"/>
    </location>
</feature>
<evidence type="ECO:0000259" key="14">
    <source>
        <dbReference type="Pfam" id="PF00593"/>
    </source>
</evidence>
<dbReference type="Proteomes" id="UP000319897">
    <property type="component" value="Unassembled WGS sequence"/>
</dbReference>
<dbReference type="EMBL" id="VFSU01000034">
    <property type="protein sequence ID" value="TPE58649.1"/>
    <property type="molecule type" value="Genomic_DNA"/>
</dbReference>
<evidence type="ECO:0000256" key="1">
    <source>
        <dbReference type="ARBA" id="ARBA00004571"/>
    </source>
</evidence>
<dbReference type="SUPFAM" id="SSF56935">
    <property type="entry name" value="Porins"/>
    <property type="match status" value="1"/>
</dbReference>
<dbReference type="Gene3D" id="2.40.170.20">
    <property type="entry name" value="TonB-dependent receptor, beta-barrel domain"/>
    <property type="match status" value="1"/>
</dbReference>
<evidence type="ECO:0000313" key="16">
    <source>
        <dbReference type="EMBL" id="TPE58649.1"/>
    </source>
</evidence>
<accession>A0A501XDW9</accession>
<keyword evidence="3 9" id="KW-1134">Transmembrane beta strand</keyword>
<dbReference type="InterPro" id="IPR039426">
    <property type="entry name" value="TonB-dep_rcpt-like"/>
</dbReference>
<keyword evidence="4 9" id="KW-0812">Transmembrane</keyword>
<keyword evidence="17" id="KW-1185">Reference proteome</keyword>
<evidence type="ECO:0000256" key="5">
    <source>
        <dbReference type="ARBA" id="ARBA00022729"/>
    </source>
</evidence>
<feature type="short sequence motif" description="TonB C-terminal box" evidence="11">
    <location>
        <begin position="1078"/>
        <end position="1095"/>
    </location>
</feature>
<feature type="chain" id="PRO_5021370844" evidence="13">
    <location>
        <begin position="25"/>
        <end position="1095"/>
    </location>
</feature>
<evidence type="ECO:0000256" key="7">
    <source>
        <dbReference type="ARBA" id="ARBA00023136"/>
    </source>
</evidence>
<feature type="domain" description="TonB-dependent receptor-like beta-barrel" evidence="14">
    <location>
        <begin position="606"/>
        <end position="1066"/>
    </location>
</feature>
<dbReference type="PROSITE" id="PS01156">
    <property type="entry name" value="TONB_DEPENDENT_REC_2"/>
    <property type="match status" value="1"/>
</dbReference>
<evidence type="ECO:0000256" key="6">
    <source>
        <dbReference type="ARBA" id="ARBA00023077"/>
    </source>
</evidence>
<dbReference type="RefSeq" id="WP_140929501.1">
    <property type="nucleotide sequence ID" value="NZ_VFSU01000034.1"/>
</dbReference>
<evidence type="ECO:0000256" key="13">
    <source>
        <dbReference type="SAM" id="SignalP"/>
    </source>
</evidence>
<evidence type="ECO:0000256" key="10">
    <source>
        <dbReference type="PROSITE-ProRule" id="PRU10143"/>
    </source>
</evidence>
<keyword evidence="2 9" id="KW-0813">Transport</keyword>
<comment type="similarity">
    <text evidence="9 12">Belongs to the TonB-dependent receptor family.</text>
</comment>
<keyword evidence="5 13" id="KW-0732">Signal</keyword>
<dbReference type="Gene3D" id="2.170.130.10">
    <property type="entry name" value="TonB-dependent receptor, plug domain"/>
    <property type="match status" value="1"/>
</dbReference>
<name>A0A501XDW9_9SPHN</name>
<evidence type="ECO:0000256" key="3">
    <source>
        <dbReference type="ARBA" id="ARBA00022452"/>
    </source>
</evidence>
<evidence type="ECO:0000256" key="11">
    <source>
        <dbReference type="PROSITE-ProRule" id="PRU10144"/>
    </source>
</evidence>
<dbReference type="InterPro" id="IPR012910">
    <property type="entry name" value="Plug_dom"/>
</dbReference>
<evidence type="ECO:0000313" key="17">
    <source>
        <dbReference type="Proteomes" id="UP000319897"/>
    </source>
</evidence>
<dbReference type="GO" id="GO:0009279">
    <property type="term" value="C:cell outer membrane"/>
    <property type="evidence" value="ECO:0007669"/>
    <property type="project" value="UniProtKB-SubCell"/>
</dbReference>
<keyword evidence="8 9" id="KW-0998">Cell outer membrane</keyword>
<organism evidence="16 17">
    <name type="scientific">Sandaracinobacter neustonicus</name>
    <dbReference type="NCBI Taxonomy" id="1715348"/>
    <lineage>
        <taxon>Bacteria</taxon>
        <taxon>Pseudomonadati</taxon>
        <taxon>Pseudomonadota</taxon>
        <taxon>Alphaproteobacteria</taxon>
        <taxon>Sphingomonadales</taxon>
        <taxon>Sphingosinicellaceae</taxon>
        <taxon>Sandaracinobacter</taxon>
    </lineage>
</organism>
<protein>
    <submittedName>
        <fullName evidence="16">TonB-dependent receptor</fullName>
    </submittedName>
</protein>
<comment type="subcellular location">
    <subcellularLocation>
        <location evidence="1 9">Cell outer membrane</location>
        <topology evidence="1 9">Multi-pass membrane protein</topology>
    </subcellularLocation>
</comment>
<sequence>MRMFRPSAAFLSVSIFAISAPALAQEQVAADSADTADIETIVVTGTRLARDPNSIAPLPVSTIGADELRLAGNSDTTATLRQIPALLSSGSVADSIDRGSGGVGQATLDLRQLGAERTLVLVDGRRHVSGVPGAQIVDVSTIPSALIERVDVLTGGASAVYGADAVTGVVNYVLKRDFEGLELDAQTGISTYGDGAQYRISGSWGKNFADGRGNITISAGYTKESEVLLGDRSFTANNGRSNSNTTYANPLKRFQKGEIDAATMPNFAAFYTLDNGYYPYGFRIPTAAEAAEQFPGGLTAAERALVERAAAAPTFAIAPDPRFAISSGEGLLWRADFGYFNTDLNGNGRPDCEDSYIGSFAFGFGGACYVTTPGGGVKVFQDGTIATGSNQFGGDGAVERTNQSSLTPGSQRLFVNMKGQFEVSTAFELFWDAKYARNEGKSRSNYNSFYDSLLITPDNPYIPAALQGEADEAGGLLVSRDFLDLGPGITTAKRDTYRIVGGARGEIAPGLKYDFGLNWGRTDSAVTYSNSVLVDRLFAALDAVKLPDGRIICRSDIDPTIDPNKGSLYFPVIENGFFTFSPGDGKCKPANIMAGSASISQEAVNFITTPTTDRYRMEQMVATLAFTGDTASFFELPGGGVLYAFGAEYRKEISRTRFDPLTLGYLPAGAAAGPEGTFIGDISGNQSLVFDAQSRFFNAGGSFDVKEVFGEISLPILKERRFFEELTLGAAGRYADYSTVGGQFTWNLNGTWAPVRDLRFRASYAKAIRAPNISELFDPQQGATFRPSDPCDATVIADLVAGGAANAQNRVANCRSALSALGVSDPDGFLDPLSARFNGTTGGNPDLKAEKATTWTVGGVIQPRFLPGLTISADYYSIEIRDAIAAVSAQDIVNSCYDLETYPNQFCELFSRNGDANSSTFGGLNFLRQTQINFGRLETSGVDFNLAYRFGFGDHDVRLQLAGNWTEKLDRYFDPVNSSLVNPGLRELGAPEWSGVGSLTWAWKAVSLTWRSQYIGEQAVSSAVQIERVDIEFGKDGMAPDYWVHDLAFNFDVTHQFSMYGGVNNLTNAKPFRASLAYPVSGVGRFFFLGARAKF</sequence>
<reference evidence="16 17" key="1">
    <citation type="submission" date="2019-06" db="EMBL/GenBank/DDBJ databases">
        <authorList>
            <person name="Lee I."/>
            <person name="Jang G.I."/>
            <person name="Hwang C.Y."/>
        </authorList>
    </citation>
    <scope>NUCLEOTIDE SEQUENCE [LARGE SCALE GENOMIC DNA]</scope>
    <source>
        <strain evidence="16 17">PAMC 28131</strain>
    </source>
</reference>
<dbReference type="PANTHER" id="PTHR47234:SF2">
    <property type="entry name" value="TONB-DEPENDENT RECEPTOR"/>
    <property type="match status" value="1"/>
</dbReference>
<keyword evidence="6 10" id="KW-0798">TonB box</keyword>
<evidence type="ECO:0000256" key="9">
    <source>
        <dbReference type="PROSITE-ProRule" id="PRU01360"/>
    </source>
</evidence>
<keyword evidence="16" id="KW-0675">Receptor</keyword>
<dbReference type="OrthoDB" id="7051241at2"/>
<comment type="caution">
    <text evidence="16">The sequence shown here is derived from an EMBL/GenBank/DDBJ whole genome shotgun (WGS) entry which is preliminary data.</text>
</comment>
<keyword evidence="7 9" id="KW-0472">Membrane</keyword>
<dbReference type="Pfam" id="PF07715">
    <property type="entry name" value="Plug"/>
    <property type="match status" value="1"/>
</dbReference>
<evidence type="ECO:0000256" key="12">
    <source>
        <dbReference type="RuleBase" id="RU003357"/>
    </source>
</evidence>
<dbReference type="InterPro" id="IPR010917">
    <property type="entry name" value="TonB_rcpt_CS"/>
</dbReference>
<evidence type="ECO:0000256" key="4">
    <source>
        <dbReference type="ARBA" id="ARBA00022692"/>
    </source>
</evidence>
<dbReference type="PROSITE" id="PS00430">
    <property type="entry name" value="TONB_DEPENDENT_REC_1"/>
    <property type="match status" value="1"/>
</dbReference>
<dbReference type="PANTHER" id="PTHR47234">
    <property type="match status" value="1"/>
</dbReference>
<feature type="signal peptide" evidence="13">
    <location>
        <begin position="1"/>
        <end position="24"/>
    </location>
</feature>
<dbReference type="AlphaFoldDB" id="A0A501XDW9"/>
<dbReference type="InterPro" id="IPR000531">
    <property type="entry name" value="Beta-barrel_TonB"/>
</dbReference>
<dbReference type="InterPro" id="IPR037066">
    <property type="entry name" value="Plug_dom_sf"/>
</dbReference>
<evidence type="ECO:0000256" key="2">
    <source>
        <dbReference type="ARBA" id="ARBA00022448"/>
    </source>
</evidence>